<dbReference type="InterPro" id="IPR049941">
    <property type="entry name" value="LPLAT_7/PORCN-like"/>
</dbReference>
<accession>A0A0N5AMM8</accession>
<feature type="transmembrane region" description="Helical" evidence="1">
    <location>
        <begin position="314"/>
        <end position="338"/>
    </location>
</feature>
<dbReference type="STRING" id="451379.A0A0N5AMM8"/>
<evidence type="ECO:0000313" key="2">
    <source>
        <dbReference type="Proteomes" id="UP000046393"/>
    </source>
</evidence>
<evidence type="ECO:0000256" key="1">
    <source>
        <dbReference type="SAM" id="Phobius"/>
    </source>
</evidence>
<feature type="transmembrane region" description="Helical" evidence="1">
    <location>
        <begin position="87"/>
        <end position="110"/>
    </location>
</feature>
<feature type="transmembrane region" description="Helical" evidence="1">
    <location>
        <begin position="350"/>
        <end position="367"/>
    </location>
</feature>
<protein>
    <submittedName>
        <fullName evidence="3">MBOAT_2 domain-containing protein</fullName>
    </submittedName>
</protein>
<dbReference type="GO" id="GO:0030258">
    <property type="term" value="P:lipid modification"/>
    <property type="evidence" value="ECO:0007669"/>
    <property type="project" value="TreeGrafter"/>
</dbReference>
<dbReference type="Proteomes" id="UP000046393">
    <property type="component" value="Unplaced"/>
</dbReference>
<reference evidence="3" key="1">
    <citation type="submission" date="2017-02" db="UniProtKB">
        <authorList>
            <consortium name="WormBaseParasite"/>
        </authorList>
    </citation>
    <scope>IDENTIFICATION</scope>
</reference>
<dbReference type="WBParaSite" id="SMUV_0000584101-mRNA-1">
    <property type="protein sequence ID" value="SMUV_0000584101-mRNA-1"/>
    <property type="gene ID" value="SMUV_0000584101"/>
</dbReference>
<evidence type="ECO:0000313" key="3">
    <source>
        <dbReference type="WBParaSite" id="SMUV_0000584101-mRNA-1"/>
    </source>
</evidence>
<dbReference type="GO" id="GO:0016020">
    <property type="term" value="C:membrane"/>
    <property type="evidence" value="ECO:0007669"/>
    <property type="project" value="TreeGrafter"/>
</dbReference>
<sequence length="470" mass="54109">MDDDEIVYAYNDEGDEMLYLDDETSEYLMHPIKSHIGILVESRIIQVFYTVGKLINVDMIKRELLDTGLIICGLLLLKLQGNVTSQAAIFLGAILSFYFLRPFIFGYVGYCSQYLYPPETFISNRGCFMVMIMKTSSIFFDMENGVMDNVCFLRFCAYVLDPMTLLFGPWISYAEFSDSLRNFLLREMAADVLFGLLFVVVSFAFVFFSTCGIDVLYPDNWFITAYATAQSFRFSHYFITWLSYGVTELSGCNSGIVSRWWRIEFPRSLVDVVVSWDLPMHRFLRKCVNIKTCNFFIIDLFSEVRHMGVLRAVLITYMCSSLLHVDFIYLVMLTFFLVSQSSCLNFFQGINFQLSAVLLSLGLFTFVETKYSALKLRSKLSRKCDACVLANQCSSDCKHKYKTRSVITVILNMLFRFLAVYHLIYLGMIFDDSSAVTGYSMAHTLSIWSSWKYSSHLITAVLYLPSVFQL</sequence>
<keyword evidence="1" id="KW-0812">Transmembrane</keyword>
<feature type="transmembrane region" description="Helical" evidence="1">
    <location>
        <begin position="122"/>
        <end position="140"/>
    </location>
</feature>
<keyword evidence="1" id="KW-1133">Transmembrane helix</keyword>
<keyword evidence="2" id="KW-1185">Reference proteome</keyword>
<feature type="transmembrane region" description="Helical" evidence="1">
    <location>
        <begin position="192"/>
        <end position="217"/>
    </location>
</feature>
<dbReference type="GO" id="GO:0005783">
    <property type="term" value="C:endoplasmic reticulum"/>
    <property type="evidence" value="ECO:0007669"/>
    <property type="project" value="TreeGrafter"/>
</dbReference>
<dbReference type="GO" id="GO:0017147">
    <property type="term" value="F:Wnt-protein binding"/>
    <property type="evidence" value="ECO:0007669"/>
    <property type="project" value="TreeGrafter"/>
</dbReference>
<keyword evidence="1" id="KW-0472">Membrane</keyword>
<dbReference type="PANTHER" id="PTHR13906">
    <property type="entry name" value="PORCUPINE"/>
    <property type="match status" value="1"/>
</dbReference>
<feature type="transmembrane region" description="Helical" evidence="1">
    <location>
        <begin position="406"/>
        <end position="430"/>
    </location>
</feature>
<name>A0A0N5AMM8_9BILA</name>
<dbReference type="AlphaFoldDB" id="A0A0N5AMM8"/>
<dbReference type="GO" id="GO:1990698">
    <property type="term" value="F:palmitoleoyltransferase activity"/>
    <property type="evidence" value="ECO:0007669"/>
    <property type="project" value="TreeGrafter"/>
</dbReference>
<dbReference type="GO" id="GO:0061355">
    <property type="term" value="P:Wnt protein secretion"/>
    <property type="evidence" value="ECO:0007669"/>
    <property type="project" value="TreeGrafter"/>
</dbReference>
<dbReference type="PANTHER" id="PTHR13906:SF12">
    <property type="entry name" value="PROTEIN-SERINE O-PALMITOLEOYLTRANSFERASE PORCUPINE"/>
    <property type="match status" value="1"/>
</dbReference>
<feature type="transmembrane region" description="Helical" evidence="1">
    <location>
        <begin position="152"/>
        <end position="171"/>
    </location>
</feature>
<proteinExistence type="predicted"/>
<organism evidence="2 3">
    <name type="scientific">Syphacia muris</name>
    <dbReference type="NCBI Taxonomy" id="451379"/>
    <lineage>
        <taxon>Eukaryota</taxon>
        <taxon>Metazoa</taxon>
        <taxon>Ecdysozoa</taxon>
        <taxon>Nematoda</taxon>
        <taxon>Chromadorea</taxon>
        <taxon>Rhabditida</taxon>
        <taxon>Spirurina</taxon>
        <taxon>Oxyuridomorpha</taxon>
        <taxon>Oxyuroidea</taxon>
        <taxon>Oxyuridae</taxon>
        <taxon>Syphacia</taxon>
    </lineage>
</organism>